<dbReference type="EMBL" id="CP023739">
    <property type="protein sequence ID" value="ATQ70769.1"/>
    <property type="molecule type" value="Genomic_DNA"/>
</dbReference>
<dbReference type="RefSeq" id="WP_099831989.1">
    <property type="nucleotide sequence ID" value="NZ_CP023739.1"/>
</dbReference>
<organism evidence="1 2">
    <name type="scientific">Methylosinus trichosporium (strain ATCC 35070 / NCIMB 11131 / UNIQEM 75 / OB3b)</name>
    <dbReference type="NCBI Taxonomy" id="595536"/>
    <lineage>
        <taxon>Bacteria</taxon>
        <taxon>Pseudomonadati</taxon>
        <taxon>Pseudomonadota</taxon>
        <taxon>Alphaproteobacteria</taxon>
        <taxon>Hyphomicrobiales</taxon>
        <taxon>Methylocystaceae</taxon>
        <taxon>Methylosinus</taxon>
    </lineage>
</organism>
<evidence type="ECO:0000313" key="2">
    <source>
        <dbReference type="Proteomes" id="UP000230709"/>
    </source>
</evidence>
<geneLocation type="plasmid" evidence="2">
    <name>pob3b2</name>
</geneLocation>
<gene>
    <name evidence="1" type="ORF">CQW49_22565</name>
</gene>
<dbReference type="Proteomes" id="UP000230709">
    <property type="component" value="Plasmid pOB3b2"/>
</dbReference>
<dbReference type="AlphaFoldDB" id="A0A2D2D7E6"/>
<proteinExistence type="predicted"/>
<protein>
    <submittedName>
        <fullName evidence="1">Uncharacterized protein</fullName>
    </submittedName>
</protein>
<keyword evidence="1" id="KW-0614">Plasmid</keyword>
<sequence length="97" mass="10657">MPTYRILLVEEQVESDCAEFKVAASTPRDGAKILVGAHARAREKSSNWVSLPDGQSARIEPDNLVRTRVYCVLLDDEGNEVEEIDLDIPASPAHPPS</sequence>
<keyword evidence="2" id="KW-1185">Reference proteome</keyword>
<evidence type="ECO:0000313" key="1">
    <source>
        <dbReference type="EMBL" id="ATQ70769.1"/>
    </source>
</evidence>
<reference evidence="2" key="1">
    <citation type="submission" date="2017-10" db="EMBL/GenBank/DDBJ databases">
        <title>Completed PacBio SMRT sequence of Methylosinus trichosporium OB3b reveals presence of a third large plasmid.</title>
        <authorList>
            <person name="Charles T.C."/>
            <person name="Lynch M.D.J."/>
            <person name="Heil J.R."/>
            <person name="Cheng J."/>
        </authorList>
    </citation>
    <scope>NUCLEOTIDE SEQUENCE [LARGE SCALE GENOMIC DNA]</scope>
    <source>
        <strain evidence="2">OB3b</strain>
        <plasmid evidence="2">pob3b2</plasmid>
    </source>
</reference>
<accession>A0A2D2D7E6</accession>
<dbReference type="KEGG" id="mtw:CQW49_22565"/>
<name>A0A2D2D7E6_METT3</name>